<evidence type="ECO:0000256" key="1">
    <source>
        <dbReference type="ARBA" id="ARBA00005896"/>
    </source>
</evidence>
<sequence length="297" mass="32315">MAWSPEREDMTMPQLTPLHPLFAARVTGLDLRRGVTPEEAAWLRAALDRHSVLVLPGQEIDDAQQIAFSEAFGPLEATRPGARGAGSPLIVLSNIARDGSIAAPTDRQVLNNLANRAWHHDSSFKPVPARASALSAREVPARGGETEFASMRAAWAALPEALRAQVRGRVAVHDFAWSRNRVSPALVAEAERAQHPPVRQAMLLEENPHGPALYLGAHARSVEGMEEAEGRALIEALMAHATQPTFVYRHAWARHDIVIWDNRAVLHRATPFDSDAERRLMVRTTIAGAGPTLAAAA</sequence>
<comment type="similarity">
    <text evidence="1">Belongs to the TfdA dioxygenase family.</text>
</comment>
<dbReference type="GO" id="GO:0016706">
    <property type="term" value="F:2-oxoglutarate-dependent dioxygenase activity"/>
    <property type="evidence" value="ECO:0007669"/>
    <property type="project" value="UniProtKB-ARBA"/>
</dbReference>
<feature type="domain" description="TauD/TfdA-like" evidence="6">
    <location>
        <begin position="15"/>
        <end position="284"/>
    </location>
</feature>
<dbReference type="Gene3D" id="3.60.130.10">
    <property type="entry name" value="Clavaminate synthase-like"/>
    <property type="match status" value="1"/>
</dbReference>
<dbReference type="RefSeq" id="WP_226610213.1">
    <property type="nucleotide sequence ID" value="NZ_JAJAQI010000026.1"/>
</dbReference>
<evidence type="ECO:0000313" key="8">
    <source>
        <dbReference type="Proteomes" id="UP001139311"/>
    </source>
</evidence>
<evidence type="ECO:0000313" key="7">
    <source>
        <dbReference type="EMBL" id="MCB4823460.1"/>
    </source>
</evidence>
<dbReference type="Proteomes" id="UP001139311">
    <property type="component" value="Unassembled WGS sequence"/>
</dbReference>
<dbReference type="PANTHER" id="PTHR43779">
    <property type="entry name" value="DIOXYGENASE RV0097-RELATED"/>
    <property type="match status" value="1"/>
</dbReference>
<keyword evidence="4" id="KW-0560">Oxidoreductase</keyword>
<dbReference type="Pfam" id="PF02668">
    <property type="entry name" value="TauD"/>
    <property type="match status" value="1"/>
</dbReference>
<dbReference type="InterPro" id="IPR051178">
    <property type="entry name" value="TfdA_dioxygenase"/>
</dbReference>
<evidence type="ECO:0000256" key="4">
    <source>
        <dbReference type="ARBA" id="ARBA00023002"/>
    </source>
</evidence>
<evidence type="ECO:0000256" key="5">
    <source>
        <dbReference type="ARBA" id="ARBA00023004"/>
    </source>
</evidence>
<keyword evidence="3 7" id="KW-0223">Dioxygenase</keyword>
<dbReference type="PANTHER" id="PTHR43779:SF3">
    <property type="entry name" value="(3R)-3-[(CARBOXYMETHYL)AMINO]FATTY ACID OXYGENASE_DECARBOXYLASE"/>
    <property type="match status" value="1"/>
</dbReference>
<dbReference type="InterPro" id="IPR003819">
    <property type="entry name" value="TauD/TfdA-like"/>
</dbReference>
<protein>
    <submittedName>
        <fullName evidence="7">TauD/TfdA family dioxygenase</fullName>
    </submittedName>
</protein>
<dbReference type="InterPro" id="IPR042098">
    <property type="entry name" value="TauD-like_sf"/>
</dbReference>
<reference evidence="7" key="1">
    <citation type="submission" date="2021-10" db="EMBL/GenBank/DDBJ databases">
        <title>Roseicella aerolatum sp. nov., isolated from aerosols of e-waste dismantling site.</title>
        <authorList>
            <person name="Qin T."/>
        </authorList>
    </citation>
    <scope>NUCLEOTIDE SEQUENCE</scope>
    <source>
        <strain evidence="7">GB24</strain>
    </source>
</reference>
<dbReference type="GO" id="GO:0046872">
    <property type="term" value="F:metal ion binding"/>
    <property type="evidence" value="ECO:0007669"/>
    <property type="project" value="UniProtKB-KW"/>
</dbReference>
<keyword evidence="8" id="KW-1185">Reference proteome</keyword>
<evidence type="ECO:0000256" key="3">
    <source>
        <dbReference type="ARBA" id="ARBA00022964"/>
    </source>
</evidence>
<accession>A0A9X1II43</accession>
<evidence type="ECO:0000259" key="6">
    <source>
        <dbReference type="Pfam" id="PF02668"/>
    </source>
</evidence>
<keyword evidence="5" id="KW-0408">Iron</keyword>
<organism evidence="7 8">
    <name type="scientific">Roseicella aerolata</name>
    <dbReference type="NCBI Taxonomy" id="2883479"/>
    <lineage>
        <taxon>Bacteria</taxon>
        <taxon>Pseudomonadati</taxon>
        <taxon>Pseudomonadota</taxon>
        <taxon>Alphaproteobacteria</taxon>
        <taxon>Acetobacterales</taxon>
        <taxon>Roseomonadaceae</taxon>
        <taxon>Roseicella</taxon>
    </lineage>
</organism>
<comment type="caution">
    <text evidence="7">The sequence shown here is derived from an EMBL/GenBank/DDBJ whole genome shotgun (WGS) entry which is preliminary data.</text>
</comment>
<dbReference type="AlphaFoldDB" id="A0A9X1II43"/>
<evidence type="ECO:0000256" key="2">
    <source>
        <dbReference type="ARBA" id="ARBA00022723"/>
    </source>
</evidence>
<dbReference type="EMBL" id="JAJAQI010000026">
    <property type="protein sequence ID" value="MCB4823460.1"/>
    <property type="molecule type" value="Genomic_DNA"/>
</dbReference>
<keyword evidence="2" id="KW-0479">Metal-binding</keyword>
<proteinExistence type="inferred from homology"/>
<gene>
    <name evidence="7" type="ORF">LHA35_17150</name>
</gene>
<name>A0A9X1II43_9PROT</name>
<dbReference type="SUPFAM" id="SSF51197">
    <property type="entry name" value="Clavaminate synthase-like"/>
    <property type="match status" value="1"/>
</dbReference>